<proteinExistence type="predicted"/>
<accession>A0ABN0VS26</accession>
<reference evidence="1 2" key="1">
    <citation type="journal article" date="2019" name="Int. J. Syst. Evol. Microbiol.">
        <title>The Global Catalogue of Microorganisms (GCM) 10K type strain sequencing project: providing services to taxonomists for standard genome sequencing and annotation.</title>
        <authorList>
            <consortium name="The Broad Institute Genomics Platform"/>
            <consortium name="The Broad Institute Genome Sequencing Center for Infectious Disease"/>
            <person name="Wu L."/>
            <person name="Ma J."/>
        </authorList>
    </citation>
    <scope>NUCLEOTIDE SEQUENCE [LARGE SCALE GENOMIC DNA]</scope>
    <source>
        <strain evidence="1 2">JCM 9731</strain>
    </source>
</reference>
<comment type="caution">
    <text evidence="1">The sequence shown here is derived from an EMBL/GenBank/DDBJ whole genome shotgun (WGS) entry which is preliminary data.</text>
</comment>
<organism evidence="1 2">
    <name type="scientific">Bacillus carboniphilus</name>
    <dbReference type="NCBI Taxonomy" id="86663"/>
    <lineage>
        <taxon>Bacteria</taxon>
        <taxon>Bacillati</taxon>
        <taxon>Bacillota</taxon>
        <taxon>Bacilli</taxon>
        <taxon>Bacillales</taxon>
        <taxon>Bacillaceae</taxon>
        <taxon>Bacillus</taxon>
    </lineage>
</organism>
<evidence type="ECO:0000313" key="1">
    <source>
        <dbReference type="EMBL" id="GAA0315904.1"/>
    </source>
</evidence>
<gene>
    <name evidence="1" type="ORF">GCM10008967_03060</name>
</gene>
<evidence type="ECO:0000313" key="2">
    <source>
        <dbReference type="Proteomes" id="UP001500782"/>
    </source>
</evidence>
<dbReference type="EMBL" id="BAAADJ010000004">
    <property type="protein sequence ID" value="GAA0315904.1"/>
    <property type="molecule type" value="Genomic_DNA"/>
</dbReference>
<sequence length="66" mass="7856">MPVNRGSVLSKEYFLSYFKLVMNARNFNKIEGKDFIIESFFRGDKYSYGEATCRQFELAFQEVEEH</sequence>
<dbReference type="Proteomes" id="UP001500782">
    <property type="component" value="Unassembled WGS sequence"/>
</dbReference>
<keyword evidence="2" id="KW-1185">Reference proteome</keyword>
<name>A0ABN0VS26_9BACI</name>
<protein>
    <submittedName>
        <fullName evidence="1">Uncharacterized protein</fullName>
    </submittedName>
</protein>
<dbReference type="RefSeq" id="WP_343795724.1">
    <property type="nucleotide sequence ID" value="NZ_BAAADJ010000004.1"/>
</dbReference>